<dbReference type="PROSITE" id="PS50893">
    <property type="entry name" value="ABC_TRANSPORTER_2"/>
    <property type="match status" value="1"/>
</dbReference>
<evidence type="ECO:0000256" key="8">
    <source>
        <dbReference type="ARBA" id="ARBA00023136"/>
    </source>
</evidence>
<evidence type="ECO:0000256" key="6">
    <source>
        <dbReference type="ARBA" id="ARBA00022840"/>
    </source>
</evidence>
<evidence type="ECO:0000256" key="2">
    <source>
        <dbReference type="ARBA" id="ARBA00008869"/>
    </source>
</evidence>
<proteinExistence type="inferred from homology"/>
<dbReference type="SMART" id="SM00382">
    <property type="entry name" value="AAA"/>
    <property type="match status" value="1"/>
</dbReference>
<sequence>MNNSPERASALQQFSALMYKQFLLFRKNKVVTLFRLLTPIVVMSIYAITYSSINNSSNNKFYSDQSYPTNFADQIKCCDHVVGYSYNNDPSIPDIMPLLAKTLDMDISNFVPVPQFYMTNQTGLASDSAFNRTIPNFFATVFINRVNSTQLGYNLYYNYTTPSNPMLIAQSLASYNNPVVESYAGAIQIAVEKALINTLAQNPDLQLTVRKRAAPSALNSNNFNKTISLMLLQPFAALFIYFSLTFPTIMFLNMRAEESQRKIRAYLKTFGVYDEIYLASWLLDGMIGGFYSCVVLLIFGYACPGFDFFTKTTPSILFVVFMTYSFAMNCLCLLLGSLLSTTKGAVIISVVIFTLGLFTSIATCFIGNLIYNVYGNKYAPIGAIISILPFLNINKILTDIATGATPSFLNNPNINSDSSSSGEPAPNILYDWGNFTSTPIYDEPLVKGASPISGFASLNILFALALLFLFLAWYLDKVLAGPFGGSKRFDFLFTSDYWTPRHIPFSSVDQHTLRGNINSNDPDIAQESQNVTLENMSKYALIIRNLDKEFDGKYAVNNLSLAAENGKIIALLGHNGAGKTTTINILTNQTNPTSGTALIYGYDCVNQASSIHTLIGYTPQFDVNWPNFTAREHLKIMSSIKEKRVNLEQDINNILKQIRLTSVADNIVGSYSGGMQRRLSCGLALIGNPKIIILDEPTTGVDPANRLYLWRLIKSMKKDRLVLLTTHSMEEADALSDKIAIMSEGRLAAVGTPTHLKSRFSSGFKLHIISSQPDQAVNVVRHYLPTAIFDKSTSNTLVFTIQDIGNLSNFLKYLAQDATAQSFISDWQIQGTTIEDVFLKVAHDQKKHN</sequence>
<dbReference type="OrthoDB" id="17471at2759"/>
<name>A0A8J4PR73_9MYCE</name>
<dbReference type="Pfam" id="PF12698">
    <property type="entry name" value="ABC2_membrane_3"/>
    <property type="match status" value="1"/>
</dbReference>
<dbReference type="FunFam" id="3.40.50.300:FF:000335">
    <property type="entry name" value="ATP binding cassette subfamily A member 5"/>
    <property type="match status" value="1"/>
</dbReference>
<feature type="transmembrane region" description="Helical" evidence="9">
    <location>
        <begin position="345"/>
        <end position="371"/>
    </location>
</feature>
<gene>
    <name evidence="11" type="ORF">CYY_005964</name>
</gene>
<dbReference type="Pfam" id="PF00005">
    <property type="entry name" value="ABC_tran"/>
    <property type="match status" value="1"/>
</dbReference>
<evidence type="ECO:0000256" key="9">
    <source>
        <dbReference type="SAM" id="Phobius"/>
    </source>
</evidence>
<evidence type="ECO:0000256" key="3">
    <source>
        <dbReference type="ARBA" id="ARBA00022448"/>
    </source>
</evidence>
<dbReference type="EMBL" id="AJWJ01000253">
    <property type="protein sequence ID" value="KAF2072723.1"/>
    <property type="molecule type" value="Genomic_DNA"/>
</dbReference>
<dbReference type="GO" id="GO:0016887">
    <property type="term" value="F:ATP hydrolysis activity"/>
    <property type="evidence" value="ECO:0007669"/>
    <property type="project" value="InterPro"/>
</dbReference>
<dbReference type="GO" id="GO:0005524">
    <property type="term" value="F:ATP binding"/>
    <property type="evidence" value="ECO:0007669"/>
    <property type="project" value="UniProtKB-KW"/>
</dbReference>
<accession>A0A8J4PR73</accession>
<dbReference type="InterPro" id="IPR003593">
    <property type="entry name" value="AAA+_ATPase"/>
</dbReference>
<dbReference type="PANTHER" id="PTHR19229">
    <property type="entry name" value="ATP-BINDING CASSETTE TRANSPORTER SUBFAMILY A ABCA"/>
    <property type="match status" value="1"/>
</dbReference>
<evidence type="ECO:0000256" key="7">
    <source>
        <dbReference type="ARBA" id="ARBA00022989"/>
    </source>
</evidence>
<keyword evidence="4 9" id="KW-0812">Transmembrane</keyword>
<dbReference type="InterPro" id="IPR003439">
    <property type="entry name" value="ABC_transporter-like_ATP-bd"/>
</dbReference>
<evidence type="ECO:0000259" key="10">
    <source>
        <dbReference type="PROSITE" id="PS50893"/>
    </source>
</evidence>
<dbReference type="Gene3D" id="3.40.50.300">
    <property type="entry name" value="P-loop containing nucleotide triphosphate hydrolases"/>
    <property type="match status" value="1"/>
</dbReference>
<feature type="transmembrane region" description="Helical" evidence="9">
    <location>
        <begin position="289"/>
        <end position="309"/>
    </location>
</feature>
<dbReference type="InterPro" id="IPR027417">
    <property type="entry name" value="P-loop_NTPase"/>
</dbReference>
<keyword evidence="8 9" id="KW-0472">Membrane</keyword>
<evidence type="ECO:0000256" key="4">
    <source>
        <dbReference type="ARBA" id="ARBA00022692"/>
    </source>
</evidence>
<dbReference type="GO" id="GO:0016020">
    <property type="term" value="C:membrane"/>
    <property type="evidence" value="ECO:0007669"/>
    <property type="project" value="UniProtKB-SubCell"/>
</dbReference>
<reference evidence="11" key="1">
    <citation type="submission" date="2020-01" db="EMBL/GenBank/DDBJ databases">
        <title>Development of genomics and gene disruption for Polysphondylium violaceum indicates a role for the polyketide synthase stlB in stalk morphogenesis.</title>
        <authorList>
            <person name="Narita B."/>
            <person name="Kawabe Y."/>
            <person name="Kin K."/>
            <person name="Saito T."/>
            <person name="Gibbs R."/>
            <person name="Kuspa A."/>
            <person name="Muzny D."/>
            <person name="Queller D."/>
            <person name="Richards S."/>
            <person name="Strassman J."/>
            <person name="Sucgang R."/>
            <person name="Worley K."/>
            <person name="Schaap P."/>
        </authorList>
    </citation>
    <scope>NUCLEOTIDE SEQUENCE</scope>
    <source>
        <strain evidence="11">QSvi11</strain>
    </source>
</reference>
<keyword evidence="3" id="KW-0813">Transport</keyword>
<comment type="subcellular location">
    <subcellularLocation>
        <location evidence="1">Membrane</location>
        <topology evidence="1">Multi-pass membrane protein</topology>
    </subcellularLocation>
</comment>
<dbReference type="SUPFAM" id="SSF52540">
    <property type="entry name" value="P-loop containing nucleoside triphosphate hydrolases"/>
    <property type="match status" value="1"/>
</dbReference>
<evidence type="ECO:0000313" key="12">
    <source>
        <dbReference type="Proteomes" id="UP000695562"/>
    </source>
</evidence>
<feature type="transmembrane region" description="Helical" evidence="9">
    <location>
        <begin position="30"/>
        <end position="50"/>
    </location>
</feature>
<keyword evidence="12" id="KW-1185">Reference proteome</keyword>
<keyword evidence="5" id="KW-0547">Nucleotide-binding</keyword>
<dbReference type="AlphaFoldDB" id="A0A8J4PR73"/>
<evidence type="ECO:0000313" key="11">
    <source>
        <dbReference type="EMBL" id="KAF2072723.1"/>
    </source>
</evidence>
<comment type="caution">
    <text evidence="11">The sequence shown here is derived from an EMBL/GenBank/DDBJ whole genome shotgun (WGS) entry which is preliminary data.</text>
</comment>
<dbReference type="CDD" id="cd03263">
    <property type="entry name" value="ABC_subfamily_A"/>
    <property type="match status" value="1"/>
</dbReference>
<feature type="transmembrane region" description="Helical" evidence="9">
    <location>
        <begin position="316"/>
        <end position="339"/>
    </location>
</feature>
<keyword evidence="7 9" id="KW-1133">Transmembrane helix</keyword>
<feature type="transmembrane region" description="Helical" evidence="9">
    <location>
        <begin position="231"/>
        <end position="253"/>
    </location>
</feature>
<dbReference type="InterPro" id="IPR026082">
    <property type="entry name" value="ABCA"/>
</dbReference>
<dbReference type="Proteomes" id="UP000695562">
    <property type="component" value="Unassembled WGS sequence"/>
</dbReference>
<dbReference type="GO" id="GO:0140359">
    <property type="term" value="F:ABC-type transporter activity"/>
    <property type="evidence" value="ECO:0007669"/>
    <property type="project" value="InterPro"/>
</dbReference>
<organism evidence="11 12">
    <name type="scientific">Polysphondylium violaceum</name>
    <dbReference type="NCBI Taxonomy" id="133409"/>
    <lineage>
        <taxon>Eukaryota</taxon>
        <taxon>Amoebozoa</taxon>
        <taxon>Evosea</taxon>
        <taxon>Eumycetozoa</taxon>
        <taxon>Dictyostelia</taxon>
        <taxon>Dictyosteliales</taxon>
        <taxon>Dictyosteliaceae</taxon>
        <taxon>Polysphondylium</taxon>
    </lineage>
</organism>
<feature type="domain" description="ABC transporter" evidence="10">
    <location>
        <begin position="531"/>
        <end position="769"/>
    </location>
</feature>
<dbReference type="InterPro" id="IPR013525">
    <property type="entry name" value="ABC2_TM"/>
</dbReference>
<feature type="transmembrane region" description="Helical" evidence="9">
    <location>
        <begin position="452"/>
        <end position="475"/>
    </location>
</feature>
<comment type="similarity">
    <text evidence="2">Belongs to the ABC transporter superfamily. ABCA family.</text>
</comment>
<evidence type="ECO:0000256" key="5">
    <source>
        <dbReference type="ARBA" id="ARBA00022741"/>
    </source>
</evidence>
<keyword evidence="6" id="KW-0067">ATP-binding</keyword>
<protein>
    <recommendedName>
        <fullName evidence="10">ABC transporter domain-containing protein</fullName>
    </recommendedName>
</protein>
<evidence type="ECO:0000256" key="1">
    <source>
        <dbReference type="ARBA" id="ARBA00004141"/>
    </source>
</evidence>